<feature type="domain" description="Flavin reductase like" evidence="5">
    <location>
        <begin position="30"/>
        <end position="162"/>
    </location>
</feature>
<dbReference type="InterPro" id="IPR012349">
    <property type="entry name" value="Split_barrel_FMN-bd"/>
</dbReference>
<reference evidence="6 7" key="1">
    <citation type="submission" date="2023-09" db="EMBL/GenBank/DDBJ databases">
        <title>Aquirufa genomes.</title>
        <authorList>
            <person name="Pitt A."/>
        </authorList>
    </citation>
    <scope>NUCLEOTIDE SEQUENCE [LARGE SCALE GENOMIC DNA]</scope>
    <source>
        <strain evidence="6 7">LEOWEIH-7C</strain>
    </source>
</reference>
<evidence type="ECO:0000256" key="1">
    <source>
        <dbReference type="ARBA" id="ARBA00001917"/>
    </source>
</evidence>
<sequence length="205" mass="22460">MKCYTPLDLQAMDRYHRANFVNCLSGFKPSTLIVTQDPAGLSNVALFTNIVHLGADPTLIGFINRPKEATPHTLKNIESTGFFTMNHVAMGQIEAAHQTSAKYPDGVSEFDHVELNELVRPEFTIPFVDGSPVQLGMKLVDIMPIKHNGTYLVIGELVCAFLEKSNVAADGFIDLAEAGSLSTLGLQGYYQPKFVQKLGYARPTV</sequence>
<evidence type="ECO:0000313" key="6">
    <source>
        <dbReference type="EMBL" id="MDU0808715.1"/>
    </source>
</evidence>
<evidence type="ECO:0000256" key="2">
    <source>
        <dbReference type="ARBA" id="ARBA00022630"/>
    </source>
</evidence>
<dbReference type="RefSeq" id="WP_315574760.1">
    <property type="nucleotide sequence ID" value="NZ_JARDXH010000001.1"/>
</dbReference>
<keyword evidence="2" id="KW-0285">Flavoprotein</keyword>
<keyword evidence="7" id="KW-1185">Reference proteome</keyword>
<comment type="cofactor">
    <cofactor evidence="1">
        <name>FMN</name>
        <dbReference type="ChEBI" id="CHEBI:58210"/>
    </cofactor>
</comment>
<proteinExistence type="inferred from homology"/>
<protein>
    <submittedName>
        <fullName evidence="6">Flavin reductase</fullName>
    </submittedName>
</protein>
<dbReference type="Proteomes" id="UP001249959">
    <property type="component" value="Unassembled WGS sequence"/>
</dbReference>
<name>A0ABU3TS67_9BACT</name>
<dbReference type="EMBL" id="JAVNWW010000002">
    <property type="protein sequence ID" value="MDU0808715.1"/>
    <property type="molecule type" value="Genomic_DNA"/>
</dbReference>
<dbReference type="Pfam" id="PF01613">
    <property type="entry name" value="Flavin_Reduct"/>
    <property type="match status" value="1"/>
</dbReference>
<gene>
    <name evidence="6" type="ORF">PQG45_06690</name>
</gene>
<evidence type="ECO:0000259" key="5">
    <source>
        <dbReference type="Pfam" id="PF01613"/>
    </source>
</evidence>
<dbReference type="InterPro" id="IPR002563">
    <property type="entry name" value="Flavin_Rdtase-like_dom"/>
</dbReference>
<dbReference type="PANTHER" id="PTHR33798">
    <property type="entry name" value="FLAVOPROTEIN OXYGENASE"/>
    <property type="match status" value="1"/>
</dbReference>
<dbReference type="PANTHER" id="PTHR33798:SF5">
    <property type="entry name" value="FLAVIN REDUCTASE LIKE DOMAIN-CONTAINING PROTEIN"/>
    <property type="match status" value="1"/>
</dbReference>
<comment type="caution">
    <text evidence="6">The sequence shown here is derived from an EMBL/GenBank/DDBJ whole genome shotgun (WGS) entry which is preliminary data.</text>
</comment>
<organism evidence="6 7">
    <name type="scientific">Aquirufa regiilacus</name>
    <dbReference type="NCBI Taxonomy" id="3024868"/>
    <lineage>
        <taxon>Bacteria</taxon>
        <taxon>Pseudomonadati</taxon>
        <taxon>Bacteroidota</taxon>
        <taxon>Cytophagia</taxon>
        <taxon>Cytophagales</taxon>
        <taxon>Flectobacillaceae</taxon>
        <taxon>Aquirufa</taxon>
    </lineage>
</organism>
<dbReference type="SUPFAM" id="SSF50475">
    <property type="entry name" value="FMN-binding split barrel"/>
    <property type="match status" value="1"/>
</dbReference>
<accession>A0ABU3TS67</accession>
<evidence type="ECO:0000313" key="7">
    <source>
        <dbReference type="Proteomes" id="UP001249959"/>
    </source>
</evidence>
<comment type="similarity">
    <text evidence="4">Belongs to the flavoredoxin family.</text>
</comment>
<dbReference type="Gene3D" id="2.30.110.10">
    <property type="entry name" value="Electron Transport, Fmn-binding Protein, Chain A"/>
    <property type="match status" value="1"/>
</dbReference>
<evidence type="ECO:0000256" key="4">
    <source>
        <dbReference type="ARBA" id="ARBA00038054"/>
    </source>
</evidence>
<evidence type="ECO:0000256" key="3">
    <source>
        <dbReference type="ARBA" id="ARBA00022643"/>
    </source>
</evidence>
<keyword evidence="3" id="KW-0288">FMN</keyword>